<dbReference type="Proteomes" id="UP001551482">
    <property type="component" value="Unassembled WGS sequence"/>
</dbReference>
<feature type="compositionally biased region" description="Polar residues" evidence="1">
    <location>
        <begin position="100"/>
        <end position="113"/>
    </location>
</feature>
<evidence type="ECO:0000313" key="3">
    <source>
        <dbReference type="EMBL" id="MEU8135092.1"/>
    </source>
</evidence>
<dbReference type="EMBL" id="JBEZFP010000036">
    <property type="protein sequence ID" value="MEU8135092.1"/>
    <property type="molecule type" value="Genomic_DNA"/>
</dbReference>
<gene>
    <name evidence="3" type="ORF">AB0C36_16430</name>
</gene>
<protein>
    <recommendedName>
        <fullName evidence="5">Lipopolysaccharide assembly protein A domain-containing protein</fullName>
    </recommendedName>
</protein>
<feature type="region of interest" description="Disordered" evidence="1">
    <location>
        <begin position="73"/>
        <end position="145"/>
    </location>
</feature>
<accession>A0ABV3DH50</accession>
<comment type="caution">
    <text evidence="3">The sequence shown here is derived from an EMBL/GenBank/DDBJ whole genome shotgun (WGS) entry which is preliminary data.</text>
</comment>
<sequence>MIFVGLLIAAAAAAFAALLIAYNTSGGPEYTVSMFDQDIVTLNSLAIFVSGLAIALIFCAGLALAASWPRTRRRLGMERTTDAELQARAQRRADTHEWQSDPSVSPVRTSADQATRRPDEPGAPGTRRPDGSSTPGAGEEPPPVR</sequence>
<evidence type="ECO:0000313" key="4">
    <source>
        <dbReference type="Proteomes" id="UP001551482"/>
    </source>
</evidence>
<keyword evidence="2" id="KW-0812">Transmembrane</keyword>
<evidence type="ECO:0000256" key="1">
    <source>
        <dbReference type="SAM" id="MobiDB-lite"/>
    </source>
</evidence>
<keyword evidence="4" id="KW-1185">Reference proteome</keyword>
<feature type="transmembrane region" description="Helical" evidence="2">
    <location>
        <begin position="45"/>
        <end position="68"/>
    </location>
</feature>
<dbReference type="RefSeq" id="WP_358354397.1">
    <property type="nucleotide sequence ID" value="NZ_JBEZFP010000036.1"/>
</dbReference>
<organism evidence="3 4">
    <name type="scientific">Streptodolium elevatio</name>
    <dbReference type="NCBI Taxonomy" id="3157996"/>
    <lineage>
        <taxon>Bacteria</taxon>
        <taxon>Bacillati</taxon>
        <taxon>Actinomycetota</taxon>
        <taxon>Actinomycetes</taxon>
        <taxon>Kitasatosporales</taxon>
        <taxon>Streptomycetaceae</taxon>
        <taxon>Streptodolium</taxon>
    </lineage>
</organism>
<evidence type="ECO:0008006" key="5">
    <source>
        <dbReference type="Google" id="ProtNLM"/>
    </source>
</evidence>
<keyword evidence="2" id="KW-1133">Transmembrane helix</keyword>
<proteinExistence type="predicted"/>
<evidence type="ECO:0000256" key="2">
    <source>
        <dbReference type="SAM" id="Phobius"/>
    </source>
</evidence>
<keyword evidence="2" id="KW-0472">Membrane</keyword>
<reference evidence="3 4" key="1">
    <citation type="submission" date="2024-06" db="EMBL/GenBank/DDBJ databases">
        <title>The Natural Products Discovery Center: Release of the First 8490 Sequenced Strains for Exploring Actinobacteria Biosynthetic Diversity.</title>
        <authorList>
            <person name="Kalkreuter E."/>
            <person name="Kautsar S.A."/>
            <person name="Yang D."/>
            <person name="Bader C.D."/>
            <person name="Teijaro C.N."/>
            <person name="Fluegel L."/>
            <person name="Davis C.M."/>
            <person name="Simpson J.R."/>
            <person name="Lauterbach L."/>
            <person name="Steele A.D."/>
            <person name="Gui C."/>
            <person name="Meng S."/>
            <person name="Li G."/>
            <person name="Viehrig K."/>
            <person name="Ye F."/>
            <person name="Su P."/>
            <person name="Kiefer A.F."/>
            <person name="Nichols A."/>
            <person name="Cepeda A.J."/>
            <person name="Yan W."/>
            <person name="Fan B."/>
            <person name="Jiang Y."/>
            <person name="Adhikari A."/>
            <person name="Zheng C.-J."/>
            <person name="Schuster L."/>
            <person name="Cowan T.M."/>
            <person name="Smanski M.J."/>
            <person name="Chevrette M.G."/>
            <person name="De Carvalho L.P.S."/>
            <person name="Shen B."/>
        </authorList>
    </citation>
    <scope>NUCLEOTIDE SEQUENCE [LARGE SCALE GENOMIC DNA]</scope>
    <source>
        <strain evidence="3 4">NPDC048946</strain>
    </source>
</reference>
<name>A0ABV3DH50_9ACTN</name>